<evidence type="ECO:0000313" key="1">
    <source>
        <dbReference type="EMBL" id="KAL1836429.1"/>
    </source>
</evidence>
<proteinExistence type="predicted"/>
<accession>A0ABR3V3S4</accession>
<dbReference type="EMBL" id="JAZHXJ010002841">
    <property type="protein sequence ID" value="KAL1836429.1"/>
    <property type="molecule type" value="Genomic_DNA"/>
</dbReference>
<sequence>MTDTVLSLYISRSEIPADDLKALIERSYATFRSEEVTPLVHLKDNLYLLELFHGPSYSFKDCALQFLGNLFEYFLTRKNEGKEGKDRHHLTVVGATSGDTGSAAIHGLRGKKDVSVCILHPKGRVSPIQEAQMTTCLDANVYNLAVTGTFDDCQVSRCPFLCLPAKAELVLTPQTGHRQGSVRRPRDERVAEPGRRELDQLCPHPRPDRLLLLLVLLPGEEIGPLPDRRQSALRRAHRKLCALPLSHIPHVWIVFVLIHVSDFSFFFFFSPLQGDILAGYFATRMGLPVDKLVIATNENDILDRFWKTGRYEKKPARGPEAEGGIAADGAKAHEDGVRETLSPAMDILVSSNFERLLWFLAHDRPGRRSPPGSPT</sequence>
<evidence type="ECO:0000313" key="2">
    <source>
        <dbReference type="Proteomes" id="UP001586593"/>
    </source>
</evidence>
<organism evidence="1 2">
    <name type="scientific">Phialemonium thermophilum</name>
    <dbReference type="NCBI Taxonomy" id="223376"/>
    <lineage>
        <taxon>Eukaryota</taxon>
        <taxon>Fungi</taxon>
        <taxon>Dikarya</taxon>
        <taxon>Ascomycota</taxon>
        <taxon>Pezizomycotina</taxon>
        <taxon>Sordariomycetes</taxon>
        <taxon>Sordariomycetidae</taxon>
        <taxon>Cephalothecales</taxon>
        <taxon>Cephalothecaceae</taxon>
        <taxon>Phialemonium</taxon>
    </lineage>
</organism>
<dbReference type="Proteomes" id="UP001586593">
    <property type="component" value="Unassembled WGS sequence"/>
</dbReference>
<dbReference type="InterPro" id="IPR051166">
    <property type="entry name" value="Threonine_Synthase"/>
</dbReference>
<dbReference type="SUPFAM" id="SSF53686">
    <property type="entry name" value="Tryptophan synthase beta subunit-like PLP-dependent enzymes"/>
    <property type="match status" value="2"/>
</dbReference>
<protein>
    <recommendedName>
        <fullName evidence="3">Threonine synthase</fullName>
    </recommendedName>
</protein>
<comment type="caution">
    <text evidence="1">The sequence shown here is derived from an EMBL/GenBank/DDBJ whole genome shotgun (WGS) entry which is preliminary data.</text>
</comment>
<dbReference type="InterPro" id="IPR036052">
    <property type="entry name" value="TrpB-like_PALP_sf"/>
</dbReference>
<dbReference type="PANTHER" id="PTHR42690:SF1">
    <property type="entry name" value="THREONINE SYNTHASE-LIKE 2"/>
    <property type="match status" value="1"/>
</dbReference>
<dbReference type="Gene3D" id="3.40.50.1100">
    <property type="match status" value="3"/>
</dbReference>
<dbReference type="PANTHER" id="PTHR42690">
    <property type="entry name" value="THREONINE SYNTHASE FAMILY MEMBER"/>
    <property type="match status" value="1"/>
</dbReference>
<evidence type="ECO:0008006" key="3">
    <source>
        <dbReference type="Google" id="ProtNLM"/>
    </source>
</evidence>
<name>A0ABR3V3S4_9PEZI</name>
<gene>
    <name evidence="1" type="ORF">VTK73DRAFT_5069</name>
</gene>
<keyword evidence="2" id="KW-1185">Reference proteome</keyword>
<reference evidence="1 2" key="1">
    <citation type="journal article" date="2024" name="Commun. Biol.">
        <title>Comparative genomic analysis of thermophilic fungi reveals convergent evolutionary adaptations and gene losses.</title>
        <authorList>
            <person name="Steindorff A.S."/>
            <person name="Aguilar-Pontes M.V."/>
            <person name="Robinson A.J."/>
            <person name="Andreopoulos B."/>
            <person name="LaButti K."/>
            <person name="Kuo A."/>
            <person name="Mondo S."/>
            <person name="Riley R."/>
            <person name="Otillar R."/>
            <person name="Haridas S."/>
            <person name="Lipzen A."/>
            <person name="Grimwood J."/>
            <person name="Schmutz J."/>
            <person name="Clum A."/>
            <person name="Reid I.D."/>
            <person name="Moisan M.C."/>
            <person name="Butler G."/>
            <person name="Nguyen T.T.M."/>
            <person name="Dewar K."/>
            <person name="Conant G."/>
            <person name="Drula E."/>
            <person name="Henrissat B."/>
            <person name="Hansel C."/>
            <person name="Singer S."/>
            <person name="Hutchinson M.I."/>
            <person name="de Vries R.P."/>
            <person name="Natvig D.O."/>
            <person name="Powell A.J."/>
            <person name="Tsang A."/>
            <person name="Grigoriev I.V."/>
        </authorList>
    </citation>
    <scope>NUCLEOTIDE SEQUENCE [LARGE SCALE GENOMIC DNA]</scope>
    <source>
        <strain evidence="1 2">ATCC 24622</strain>
    </source>
</reference>